<proteinExistence type="inferred from homology"/>
<dbReference type="SUPFAM" id="SSF50182">
    <property type="entry name" value="Sm-like ribonucleoproteins"/>
    <property type="match status" value="1"/>
</dbReference>
<evidence type="ECO:0000256" key="3">
    <source>
        <dbReference type="ARBA" id="ARBA00022692"/>
    </source>
</evidence>
<keyword evidence="4 6" id="KW-1133">Transmembrane helix</keyword>
<feature type="domain" description="Mechanosensitive ion channel MscS" evidence="7">
    <location>
        <begin position="188"/>
        <end position="254"/>
    </location>
</feature>
<comment type="caution">
    <text evidence="8">The sequence shown here is derived from an EMBL/GenBank/DDBJ whole genome shotgun (WGS) entry which is preliminary data.</text>
</comment>
<dbReference type="Gene3D" id="1.10.287.1260">
    <property type="match status" value="1"/>
</dbReference>
<dbReference type="Gene3D" id="2.30.30.60">
    <property type="match status" value="1"/>
</dbReference>
<keyword evidence="3 6" id="KW-0812">Transmembrane</keyword>
<dbReference type="AlphaFoldDB" id="A0A2P8D732"/>
<feature type="transmembrane region" description="Helical" evidence="6">
    <location>
        <begin position="63"/>
        <end position="81"/>
    </location>
</feature>
<dbReference type="InterPro" id="IPR006685">
    <property type="entry name" value="MscS_channel_2nd"/>
</dbReference>
<evidence type="ECO:0000256" key="1">
    <source>
        <dbReference type="ARBA" id="ARBA00004141"/>
    </source>
</evidence>
<feature type="transmembrane region" description="Helical" evidence="6">
    <location>
        <begin position="139"/>
        <end position="160"/>
    </location>
</feature>
<dbReference type="InterPro" id="IPR011014">
    <property type="entry name" value="MscS_channel_TM-2"/>
</dbReference>
<feature type="transmembrane region" description="Helical" evidence="6">
    <location>
        <begin position="93"/>
        <end position="118"/>
    </location>
</feature>
<comment type="subcellular location">
    <subcellularLocation>
        <location evidence="1">Membrane</location>
        <topology evidence="1">Multi-pass membrane protein</topology>
    </subcellularLocation>
</comment>
<evidence type="ECO:0000256" key="6">
    <source>
        <dbReference type="SAM" id="Phobius"/>
    </source>
</evidence>
<dbReference type="Proteomes" id="UP000240572">
    <property type="component" value="Unassembled WGS sequence"/>
</dbReference>
<organism evidence="8 9">
    <name type="scientific">Taibaiella chishuiensis</name>
    <dbReference type="NCBI Taxonomy" id="1434707"/>
    <lineage>
        <taxon>Bacteria</taxon>
        <taxon>Pseudomonadati</taxon>
        <taxon>Bacteroidota</taxon>
        <taxon>Chitinophagia</taxon>
        <taxon>Chitinophagales</taxon>
        <taxon>Chitinophagaceae</taxon>
        <taxon>Taibaiella</taxon>
    </lineage>
</organism>
<keyword evidence="9" id="KW-1185">Reference proteome</keyword>
<sequence length="359" mass="41465">MQYLDQFLGYRIPLFLKNLVIAAVAVLLGLLIRFLIHKLFVLLSKWWDFILIKSTIKHLRRPVAFFLPLAFLNASLSLMVLDTALRAPLEKMLEIALTAVFAWILVRMVIVLEDYFYFKYDLNKENNLKERKIRTQLQFIRKFIISLIVLIAIAIILLSFESMRKIGAGLLTGVGIGGIIIGFAAQKSLGNLLAGFQVAFTQPIRIDDVLIVEGEWGRVEEITLTYVVVSIWDQRRLILPITYFIEKPFQNWTRVSAELLGTVFLYLDYTIPVEELRQEYNRLLQAHPLWDKRVNAVQVTDNTRDGLVEIRFLMSAANSSRAFDLRCHMREAMIAFVQSRYPESLPRTRLELKDKAAGR</sequence>
<evidence type="ECO:0000259" key="7">
    <source>
        <dbReference type="Pfam" id="PF00924"/>
    </source>
</evidence>
<reference evidence="8 9" key="1">
    <citation type="submission" date="2018-03" db="EMBL/GenBank/DDBJ databases">
        <title>Genomic Encyclopedia of Type Strains, Phase III (KMG-III): the genomes of soil and plant-associated and newly described type strains.</title>
        <authorList>
            <person name="Whitman W."/>
        </authorList>
    </citation>
    <scope>NUCLEOTIDE SEQUENCE [LARGE SCALE GENOMIC DNA]</scope>
    <source>
        <strain evidence="8 9">CGMCC 1.12700</strain>
    </source>
</reference>
<evidence type="ECO:0000313" key="9">
    <source>
        <dbReference type="Proteomes" id="UP000240572"/>
    </source>
</evidence>
<dbReference type="GO" id="GO:0016020">
    <property type="term" value="C:membrane"/>
    <property type="evidence" value="ECO:0007669"/>
    <property type="project" value="UniProtKB-SubCell"/>
</dbReference>
<keyword evidence="5 6" id="KW-0472">Membrane</keyword>
<gene>
    <name evidence="8" type="ORF">B0I18_1025</name>
</gene>
<dbReference type="PANTHER" id="PTHR30566">
    <property type="entry name" value="YNAI-RELATED MECHANOSENSITIVE ION CHANNEL"/>
    <property type="match status" value="1"/>
</dbReference>
<feature type="transmembrane region" description="Helical" evidence="6">
    <location>
        <begin position="166"/>
        <end position="185"/>
    </location>
</feature>
<dbReference type="InterPro" id="IPR023408">
    <property type="entry name" value="MscS_beta-dom_sf"/>
</dbReference>
<dbReference type="Pfam" id="PF00924">
    <property type="entry name" value="MS_channel_2nd"/>
    <property type="match status" value="1"/>
</dbReference>
<dbReference type="OrthoDB" id="9792218at2"/>
<dbReference type="PANTHER" id="PTHR30566:SF25">
    <property type="entry name" value="INNER MEMBRANE PROTEIN"/>
    <property type="match status" value="1"/>
</dbReference>
<dbReference type="EMBL" id="PYGD01000002">
    <property type="protein sequence ID" value="PSK93036.1"/>
    <property type="molecule type" value="Genomic_DNA"/>
</dbReference>
<feature type="transmembrane region" description="Helical" evidence="6">
    <location>
        <begin position="20"/>
        <end position="43"/>
    </location>
</feature>
<accession>A0A2P8D732</accession>
<evidence type="ECO:0000256" key="2">
    <source>
        <dbReference type="ARBA" id="ARBA00008017"/>
    </source>
</evidence>
<dbReference type="SUPFAM" id="SSF82861">
    <property type="entry name" value="Mechanosensitive channel protein MscS (YggB), transmembrane region"/>
    <property type="match status" value="1"/>
</dbReference>
<name>A0A2P8D732_9BACT</name>
<protein>
    <submittedName>
        <fullName evidence="8">Mechanosensitive ion channel-like protein</fullName>
    </submittedName>
</protein>
<evidence type="ECO:0000256" key="4">
    <source>
        <dbReference type="ARBA" id="ARBA00022989"/>
    </source>
</evidence>
<dbReference type="InterPro" id="IPR010920">
    <property type="entry name" value="LSM_dom_sf"/>
</dbReference>
<evidence type="ECO:0000256" key="5">
    <source>
        <dbReference type="ARBA" id="ARBA00023136"/>
    </source>
</evidence>
<comment type="similarity">
    <text evidence="2">Belongs to the MscS (TC 1.A.23) family.</text>
</comment>
<dbReference type="GO" id="GO:0008381">
    <property type="term" value="F:mechanosensitive monoatomic ion channel activity"/>
    <property type="evidence" value="ECO:0007669"/>
    <property type="project" value="UniProtKB-ARBA"/>
</dbReference>
<evidence type="ECO:0000313" key="8">
    <source>
        <dbReference type="EMBL" id="PSK93036.1"/>
    </source>
</evidence>